<dbReference type="Proteomes" id="UP000268973">
    <property type="component" value="Unassembled WGS sequence"/>
</dbReference>
<dbReference type="RefSeq" id="WP_126572439.1">
    <property type="nucleotide sequence ID" value="NZ_RXZH01000001.1"/>
</dbReference>
<organism evidence="1 2">
    <name type="scientific">Vibrio aquaticus</name>
    <dbReference type="NCBI Taxonomy" id="2496559"/>
    <lineage>
        <taxon>Bacteria</taxon>
        <taxon>Pseudomonadati</taxon>
        <taxon>Pseudomonadota</taxon>
        <taxon>Gammaproteobacteria</taxon>
        <taxon>Vibrionales</taxon>
        <taxon>Vibrionaceae</taxon>
        <taxon>Vibrio</taxon>
    </lineage>
</organism>
<sequence length="125" mass="14013">MFDIYVGSVGNLHKAVQAVEQRNIFCLFEFNARELFIFGALAHRKVNHLSVALSGRSAMEKKEVAMSSNPLSKGSRLEVMCAEELISTDLIKRFGWSAGGRIKSSLMCCRTPIVHRQTRKKIAKL</sequence>
<comment type="caution">
    <text evidence="1">The sequence shown here is derived from an EMBL/GenBank/DDBJ whole genome shotgun (WGS) entry which is preliminary data.</text>
</comment>
<name>A0A3S0N7I1_9VIBR</name>
<evidence type="ECO:0000313" key="1">
    <source>
        <dbReference type="EMBL" id="RTZ17688.1"/>
    </source>
</evidence>
<reference evidence="1 2" key="1">
    <citation type="submission" date="2018-12" db="EMBL/GenBank/DDBJ databases">
        <title>Vibrio sp. isolated from China Sea.</title>
        <authorList>
            <person name="Li Y."/>
        </authorList>
    </citation>
    <scope>NUCLEOTIDE SEQUENCE [LARGE SCALE GENOMIC DNA]</scope>
    <source>
        <strain evidence="1 2">BEI207</strain>
    </source>
</reference>
<protein>
    <submittedName>
        <fullName evidence="1">Uncharacterized protein</fullName>
    </submittedName>
</protein>
<dbReference type="AlphaFoldDB" id="A0A3S0N7I1"/>
<gene>
    <name evidence="1" type="ORF">EJ063_02565</name>
</gene>
<accession>A0A3S0N7I1</accession>
<proteinExistence type="predicted"/>
<evidence type="ECO:0000313" key="2">
    <source>
        <dbReference type="Proteomes" id="UP000268973"/>
    </source>
</evidence>
<dbReference type="EMBL" id="RXZH01000001">
    <property type="protein sequence ID" value="RTZ17688.1"/>
    <property type="molecule type" value="Genomic_DNA"/>
</dbReference>
<keyword evidence="2" id="KW-1185">Reference proteome</keyword>